<keyword evidence="9" id="KW-1185">Reference proteome</keyword>
<sequence>MASSFLSIDPQYLASQYTQIERASKDQLLAGRSKQFTAQLDAIKKLQTSLSGFLTQIKDFRSADKSILANTATSSSESTLSIKAGGNAVAGNYEIFVEQLAQNHQLALSFDPTATLATDGELSIDLAGSSFSVDLAGLPANAKLSDLAAAINNHADNDGVSATLVRSGTETFLVISSDESGAANQLNLSFTPGADPAGADITAALAGQKELKAAQDAIVRLGSDTAISVTSSSNTLTDVIEGVTLDLLKAQTAGDSPVSVKVGQDDEAIKKNLQSFIDGYNNIVGSISKDTNLKNDSMARSVQNQFRAIFQGTFEGSTLYSVGIEFDRNGKLNIDTERFDAALQKDPAKLETMLSGDNGMLAKLETTIEPYSKSFGLLGDKQKTIQASLDLITEKQKRHDYSMELTYKRYLSQFTQMQVTIAQLESSMGQF</sequence>
<dbReference type="Pfam" id="PF07195">
    <property type="entry name" value="FliD_C"/>
    <property type="match status" value="1"/>
</dbReference>
<name>A0ABP3P6K2_9GAMM</name>
<keyword evidence="4 5" id="KW-0975">Bacterial flagellum</keyword>
<feature type="domain" description="Flagellar hook-associated protein 2 C-terminal" evidence="7">
    <location>
        <begin position="214"/>
        <end position="425"/>
    </location>
</feature>
<reference evidence="9" key="1">
    <citation type="journal article" date="2019" name="Int. J. Syst. Evol. Microbiol.">
        <title>The Global Catalogue of Microorganisms (GCM) 10K type strain sequencing project: providing services to taxonomists for standard genome sequencing and annotation.</title>
        <authorList>
            <consortium name="The Broad Institute Genomics Platform"/>
            <consortium name="The Broad Institute Genome Sequencing Center for Infectious Disease"/>
            <person name="Wu L."/>
            <person name="Ma J."/>
        </authorList>
    </citation>
    <scope>NUCLEOTIDE SEQUENCE [LARGE SCALE GENOMIC DNA]</scope>
    <source>
        <strain evidence="9">JCM 14331</strain>
    </source>
</reference>
<gene>
    <name evidence="8" type="primary">fliD_2</name>
    <name evidence="8" type="ORF">GCM10009098_31800</name>
</gene>
<feature type="domain" description="Flagellar hook-associated protein 2 N-terminal" evidence="6">
    <location>
        <begin position="8"/>
        <end position="104"/>
    </location>
</feature>
<keyword evidence="5" id="KW-0964">Secreted</keyword>
<dbReference type="PANTHER" id="PTHR30288">
    <property type="entry name" value="FLAGELLAR CAP/ASSEMBLY PROTEIN FLID"/>
    <property type="match status" value="1"/>
</dbReference>
<dbReference type="InterPro" id="IPR010809">
    <property type="entry name" value="FliD_C"/>
</dbReference>
<dbReference type="RefSeq" id="WP_226767916.1">
    <property type="nucleotide sequence ID" value="NZ_BAAAEO010000005.1"/>
</dbReference>
<dbReference type="EMBL" id="BAAAEO010000005">
    <property type="protein sequence ID" value="GAA0561345.1"/>
    <property type="molecule type" value="Genomic_DNA"/>
</dbReference>
<comment type="similarity">
    <text evidence="1 5">Belongs to the FliD family.</text>
</comment>
<comment type="function">
    <text evidence="5">Required for morphogenesis and for the elongation of the flagellar filament by facilitating polymerization of the flagellin monomers at the tip of growing filament. Forms a capping structure, which prevents flagellin subunits (transported through the central channel of the flagellum) from leaking out without polymerization at the distal end.</text>
</comment>
<evidence type="ECO:0000256" key="5">
    <source>
        <dbReference type="RuleBase" id="RU362066"/>
    </source>
</evidence>
<proteinExistence type="inferred from homology"/>
<evidence type="ECO:0000313" key="8">
    <source>
        <dbReference type="EMBL" id="GAA0561345.1"/>
    </source>
</evidence>
<evidence type="ECO:0000256" key="4">
    <source>
        <dbReference type="ARBA" id="ARBA00023143"/>
    </source>
</evidence>
<comment type="subcellular location">
    <subcellularLocation>
        <location evidence="5">Secreted</location>
    </subcellularLocation>
    <subcellularLocation>
        <location evidence="5">Bacterial flagellum</location>
    </subcellularLocation>
</comment>
<evidence type="ECO:0000313" key="9">
    <source>
        <dbReference type="Proteomes" id="UP001501169"/>
    </source>
</evidence>
<organism evidence="8 9">
    <name type="scientific">Rheinheimera aquimaris</name>
    <dbReference type="NCBI Taxonomy" id="412437"/>
    <lineage>
        <taxon>Bacteria</taxon>
        <taxon>Pseudomonadati</taxon>
        <taxon>Pseudomonadota</taxon>
        <taxon>Gammaproteobacteria</taxon>
        <taxon>Chromatiales</taxon>
        <taxon>Chromatiaceae</taxon>
        <taxon>Rheinheimera</taxon>
    </lineage>
</organism>
<keyword evidence="8" id="KW-0966">Cell projection</keyword>
<dbReference type="InterPro" id="IPR040026">
    <property type="entry name" value="FliD"/>
</dbReference>
<accession>A0ABP3P6K2</accession>
<evidence type="ECO:0000256" key="3">
    <source>
        <dbReference type="ARBA" id="ARBA00023054"/>
    </source>
</evidence>
<evidence type="ECO:0000259" key="6">
    <source>
        <dbReference type="Pfam" id="PF02465"/>
    </source>
</evidence>
<keyword evidence="8" id="KW-0969">Cilium</keyword>
<evidence type="ECO:0000256" key="2">
    <source>
        <dbReference type="ARBA" id="ARBA00011255"/>
    </source>
</evidence>
<evidence type="ECO:0000256" key="1">
    <source>
        <dbReference type="ARBA" id="ARBA00009764"/>
    </source>
</evidence>
<protein>
    <recommendedName>
        <fullName evidence="5">Flagellar hook-associated protein 2</fullName>
        <shortName evidence="5">HAP2</shortName>
    </recommendedName>
    <alternativeName>
        <fullName evidence="5">Flagellar cap protein</fullName>
    </alternativeName>
</protein>
<keyword evidence="8" id="KW-0282">Flagellum</keyword>
<dbReference type="InterPro" id="IPR003481">
    <property type="entry name" value="FliD_N"/>
</dbReference>
<keyword evidence="3" id="KW-0175">Coiled coil</keyword>
<comment type="subunit">
    <text evidence="2 5">Homopentamer.</text>
</comment>
<dbReference type="Pfam" id="PF02465">
    <property type="entry name" value="FliD_N"/>
    <property type="match status" value="1"/>
</dbReference>
<evidence type="ECO:0000259" key="7">
    <source>
        <dbReference type="Pfam" id="PF07195"/>
    </source>
</evidence>
<dbReference type="PANTHER" id="PTHR30288:SF0">
    <property type="entry name" value="FLAGELLAR HOOK-ASSOCIATED PROTEIN 2"/>
    <property type="match status" value="1"/>
</dbReference>
<dbReference type="Proteomes" id="UP001501169">
    <property type="component" value="Unassembled WGS sequence"/>
</dbReference>
<comment type="caution">
    <text evidence="8">The sequence shown here is derived from an EMBL/GenBank/DDBJ whole genome shotgun (WGS) entry which is preliminary data.</text>
</comment>